<evidence type="ECO:0000256" key="1">
    <source>
        <dbReference type="ARBA" id="ARBA00004123"/>
    </source>
</evidence>
<dbReference type="GO" id="GO:0051276">
    <property type="term" value="P:chromosome organization"/>
    <property type="evidence" value="ECO:0007669"/>
    <property type="project" value="InterPro"/>
</dbReference>
<keyword evidence="4" id="KW-0963">Cytoplasm</keyword>
<comment type="similarity">
    <text evidence="3">Belongs to the securin family.</text>
</comment>
<keyword evidence="5" id="KW-0539">Nucleus</keyword>
<reference evidence="6" key="1">
    <citation type="submission" date="2025-05" db="UniProtKB">
        <authorList>
            <consortium name="RefSeq"/>
        </authorList>
    </citation>
    <scope>NUCLEOTIDE SEQUENCE [LARGE SCALE GENOMIC DNA]</scope>
    <source>
        <strain evidence="6">14028-0561.14</strain>
    </source>
</reference>
<name>A0A6P4IQN3_DROKI</name>
<evidence type="ECO:0000256" key="3">
    <source>
        <dbReference type="ARBA" id="ARBA00009264"/>
    </source>
</evidence>
<sequence length="209" mass="23618">MDQIINKENAGVYLPSNPMKNGVPLGSTALKQTVKKSVLGKLDNVMHLTPGITPFKSSNAVKLEGSIAKLSIQKAAKQMPANLGRDREEVNVKSSSCFLGSYMVRRDAIQPINLFNYTDFPTERCAKQCSKPITETWLEKQCDFDDLCERILHDMHTLEEDWNNEEIPQLGNDFDENPPLYNLDSVENEECESFFDLPLPSFVNVDILF</sequence>
<dbReference type="GO" id="GO:0005737">
    <property type="term" value="C:cytoplasm"/>
    <property type="evidence" value="ECO:0007669"/>
    <property type="project" value="UniProtKB-SubCell"/>
</dbReference>
<keyword evidence="6" id="KW-1185">Reference proteome</keyword>
<comment type="subcellular location">
    <subcellularLocation>
        <location evidence="2">Cytoplasm</location>
    </subcellularLocation>
    <subcellularLocation>
        <location evidence="1">Nucleus</location>
    </subcellularLocation>
</comment>
<reference evidence="7" key="2">
    <citation type="submission" date="2025-08" db="UniProtKB">
        <authorList>
            <consortium name="RefSeq"/>
        </authorList>
    </citation>
    <scope>IDENTIFICATION</scope>
    <source>
        <strain evidence="7">14028-0561.14</strain>
        <tissue evidence="7">Whole fly</tissue>
    </source>
</reference>
<evidence type="ECO:0000256" key="5">
    <source>
        <dbReference type="ARBA" id="ARBA00023242"/>
    </source>
</evidence>
<dbReference type="AlphaFoldDB" id="A0A6P4IQN3"/>
<accession>A0A6P4IQN3</accession>
<dbReference type="RefSeq" id="XP_017025794.1">
    <property type="nucleotide sequence ID" value="XM_017170305.2"/>
</dbReference>
<dbReference type="InterPro" id="IPR006940">
    <property type="entry name" value="Securin_separation_inhibitor"/>
</dbReference>
<organism evidence="6 7">
    <name type="scientific">Drosophila kikkawai</name>
    <name type="common">Fruit fly</name>
    <dbReference type="NCBI Taxonomy" id="30033"/>
    <lineage>
        <taxon>Eukaryota</taxon>
        <taxon>Metazoa</taxon>
        <taxon>Ecdysozoa</taxon>
        <taxon>Arthropoda</taxon>
        <taxon>Hexapoda</taxon>
        <taxon>Insecta</taxon>
        <taxon>Pterygota</taxon>
        <taxon>Neoptera</taxon>
        <taxon>Endopterygota</taxon>
        <taxon>Diptera</taxon>
        <taxon>Brachycera</taxon>
        <taxon>Muscomorpha</taxon>
        <taxon>Ephydroidea</taxon>
        <taxon>Drosophilidae</taxon>
        <taxon>Drosophila</taxon>
        <taxon>Sophophora</taxon>
    </lineage>
</organism>
<dbReference type="GO" id="GO:0005634">
    <property type="term" value="C:nucleus"/>
    <property type="evidence" value="ECO:0007669"/>
    <property type="project" value="UniProtKB-SubCell"/>
</dbReference>
<evidence type="ECO:0000313" key="7">
    <source>
        <dbReference type="RefSeq" id="XP_017025794.1"/>
    </source>
</evidence>
<gene>
    <name evidence="7" type="primary">pim</name>
</gene>
<evidence type="ECO:0000256" key="2">
    <source>
        <dbReference type="ARBA" id="ARBA00004496"/>
    </source>
</evidence>
<dbReference type="Pfam" id="PF04856">
    <property type="entry name" value="Securin"/>
    <property type="match status" value="1"/>
</dbReference>
<dbReference type="OrthoDB" id="7858638at2759"/>
<protein>
    <submittedName>
        <fullName evidence="7">Uncharacterized protein pim</fullName>
    </submittedName>
</protein>
<evidence type="ECO:0000313" key="6">
    <source>
        <dbReference type="Proteomes" id="UP001652661"/>
    </source>
</evidence>
<proteinExistence type="inferred from homology"/>
<dbReference type="Proteomes" id="UP001652661">
    <property type="component" value="Chromosome 2L"/>
</dbReference>
<dbReference type="OMA" id="YVLNCES"/>
<evidence type="ECO:0000256" key="4">
    <source>
        <dbReference type="ARBA" id="ARBA00022490"/>
    </source>
</evidence>